<reference evidence="1 2" key="1">
    <citation type="submission" date="2018-06" db="EMBL/GenBank/DDBJ databases">
        <authorList>
            <consortium name="Pathogen Informatics"/>
            <person name="Doyle S."/>
        </authorList>
    </citation>
    <scope>NUCLEOTIDE SEQUENCE [LARGE SCALE GENOMIC DNA]</scope>
    <source>
        <strain evidence="1 2">NCTC12123</strain>
    </source>
</reference>
<dbReference type="RefSeq" id="WP_054829597.1">
    <property type="nucleotide sequence ID" value="NZ_CP011863.1"/>
</dbReference>
<dbReference type="SUPFAM" id="SSF53335">
    <property type="entry name" value="S-adenosyl-L-methionine-dependent methyltransferases"/>
    <property type="match status" value="1"/>
</dbReference>
<organism evidence="1 2">
    <name type="scientific">Enterobacter asburiae</name>
    <dbReference type="NCBI Taxonomy" id="61645"/>
    <lineage>
        <taxon>Bacteria</taxon>
        <taxon>Pseudomonadati</taxon>
        <taxon>Pseudomonadota</taxon>
        <taxon>Gammaproteobacteria</taxon>
        <taxon>Enterobacterales</taxon>
        <taxon>Enterobacteriaceae</taxon>
        <taxon>Enterobacter</taxon>
        <taxon>Enterobacter cloacae complex</taxon>
    </lineage>
</organism>
<evidence type="ECO:0000313" key="1">
    <source>
        <dbReference type="EMBL" id="STD21325.1"/>
    </source>
</evidence>
<gene>
    <name evidence="1" type="ORF">NCTC12123_02657</name>
</gene>
<dbReference type="Pfam" id="PF13489">
    <property type="entry name" value="Methyltransf_23"/>
    <property type="match status" value="1"/>
</dbReference>
<dbReference type="InterPro" id="IPR029063">
    <property type="entry name" value="SAM-dependent_MTases_sf"/>
</dbReference>
<protein>
    <recommendedName>
        <fullName evidence="3">Class I SAM-dependent methyltransferase</fullName>
    </recommendedName>
</protein>
<dbReference type="AlphaFoldDB" id="A0A376F9L1"/>
<dbReference type="EMBL" id="UFYI01000007">
    <property type="protein sequence ID" value="STD21325.1"/>
    <property type="molecule type" value="Genomic_DNA"/>
</dbReference>
<dbReference type="Proteomes" id="UP000255163">
    <property type="component" value="Unassembled WGS sequence"/>
</dbReference>
<dbReference type="Gene3D" id="3.40.50.150">
    <property type="entry name" value="Vaccinia Virus protein VP39"/>
    <property type="match status" value="1"/>
</dbReference>
<evidence type="ECO:0008006" key="3">
    <source>
        <dbReference type="Google" id="ProtNLM"/>
    </source>
</evidence>
<name>A0A376F9L1_ENTAS</name>
<sequence>MTLFSHEMQNGLVWLPELGIGRFPVPPERPYDASYFAKYRQMAQTSMGIQLNAARIQLVARHHQGKVLDVGIGSGQFVETRPDTWGYDVNPEGIAWLKAGGRWANLYDPYFPDGDFPALTFWDSLEHIDDPEAAVARAGLWVFVSLPVFKNAEHILTSRHYRKDEHIWYFTDEGIRRWFVVQGFVCAEHNTIESMLGRDGISSYAFRRVSHATENA</sequence>
<accession>A0A376F9L1</accession>
<proteinExistence type="predicted"/>
<evidence type="ECO:0000313" key="2">
    <source>
        <dbReference type="Proteomes" id="UP000255163"/>
    </source>
</evidence>